<keyword evidence="1" id="KW-0812">Transmembrane</keyword>
<dbReference type="Proteomes" id="UP000613113">
    <property type="component" value="Unassembled WGS sequence"/>
</dbReference>
<protein>
    <submittedName>
        <fullName evidence="2">Uncharacterized protein</fullName>
    </submittedName>
</protein>
<keyword evidence="1" id="KW-0472">Membrane</keyword>
<evidence type="ECO:0000313" key="3">
    <source>
        <dbReference type="Proteomes" id="UP000613113"/>
    </source>
</evidence>
<dbReference type="EMBL" id="JACOGC010000004">
    <property type="protein sequence ID" value="MBC3885640.1"/>
    <property type="molecule type" value="Genomic_DNA"/>
</dbReference>
<evidence type="ECO:0000256" key="1">
    <source>
        <dbReference type="SAM" id="Phobius"/>
    </source>
</evidence>
<evidence type="ECO:0000313" key="2">
    <source>
        <dbReference type="EMBL" id="MBC3885640.1"/>
    </source>
</evidence>
<keyword evidence="1" id="KW-1133">Transmembrane helix</keyword>
<reference evidence="2 3" key="1">
    <citation type="submission" date="2020-08" db="EMBL/GenBank/DDBJ databases">
        <title>Novel species isolated from subtropical streams in China.</title>
        <authorList>
            <person name="Lu H."/>
        </authorList>
    </citation>
    <scope>NUCLEOTIDE SEQUENCE [LARGE SCALE GENOMIC DNA]</scope>
    <source>
        <strain evidence="2 3">FT31W</strain>
    </source>
</reference>
<sequence>MANGSVQTVIVCAPATNYPPPALRSLCPDQGGQIYAPTRVQAYLLDPSQQNNIDAALGNFDYAYASGLWSLAFSMVVGLYFVSHGIGQVLGMIRRG</sequence>
<organism evidence="2 3">
    <name type="scientific">Undibacterium griseum</name>
    <dbReference type="NCBI Taxonomy" id="2762295"/>
    <lineage>
        <taxon>Bacteria</taxon>
        <taxon>Pseudomonadati</taxon>
        <taxon>Pseudomonadota</taxon>
        <taxon>Betaproteobacteria</taxon>
        <taxon>Burkholderiales</taxon>
        <taxon>Oxalobacteraceae</taxon>
        <taxon>Undibacterium</taxon>
    </lineage>
</organism>
<feature type="transmembrane region" description="Helical" evidence="1">
    <location>
        <begin position="68"/>
        <end position="93"/>
    </location>
</feature>
<gene>
    <name evidence="2" type="ORF">H8K27_10915</name>
</gene>
<name>A0ABR6YPC7_9BURK</name>
<proteinExistence type="predicted"/>
<accession>A0ABR6YPC7</accession>
<comment type="caution">
    <text evidence="2">The sequence shown here is derived from an EMBL/GenBank/DDBJ whole genome shotgun (WGS) entry which is preliminary data.</text>
</comment>
<dbReference type="RefSeq" id="WP_186863480.1">
    <property type="nucleotide sequence ID" value="NZ_JACOGC010000004.1"/>
</dbReference>
<keyword evidence="3" id="KW-1185">Reference proteome</keyword>